<gene>
    <name evidence="7" type="ORF">SLS62_004463</name>
</gene>
<feature type="transmembrane region" description="Helical" evidence="6">
    <location>
        <begin position="151"/>
        <end position="169"/>
    </location>
</feature>
<evidence type="ECO:0000256" key="3">
    <source>
        <dbReference type="ARBA" id="ARBA00022989"/>
    </source>
</evidence>
<dbReference type="Proteomes" id="UP001320420">
    <property type="component" value="Unassembled WGS sequence"/>
</dbReference>
<name>A0AAN9YTP1_9PEZI</name>
<reference evidence="7 8" key="1">
    <citation type="submission" date="2024-02" db="EMBL/GenBank/DDBJ databases">
        <title>De novo assembly and annotation of 12 fungi associated with fruit tree decline syndrome in Ontario, Canada.</title>
        <authorList>
            <person name="Sulman M."/>
            <person name="Ellouze W."/>
            <person name="Ilyukhin E."/>
        </authorList>
    </citation>
    <scope>NUCLEOTIDE SEQUENCE [LARGE SCALE GENOMIC DNA]</scope>
    <source>
        <strain evidence="7 8">M11/M66-122</strain>
    </source>
</reference>
<feature type="transmembrane region" description="Helical" evidence="6">
    <location>
        <begin position="314"/>
        <end position="335"/>
    </location>
</feature>
<feature type="transmembrane region" description="Helical" evidence="6">
    <location>
        <begin position="287"/>
        <end position="308"/>
    </location>
</feature>
<feature type="transmembrane region" description="Helical" evidence="6">
    <location>
        <begin position="533"/>
        <end position="555"/>
    </location>
</feature>
<feature type="transmembrane region" description="Helical" evidence="6">
    <location>
        <begin position="493"/>
        <end position="513"/>
    </location>
</feature>
<feature type="compositionally biased region" description="Low complexity" evidence="5">
    <location>
        <begin position="7"/>
        <end position="32"/>
    </location>
</feature>
<comment type="subcellular location">
    <subcellularLocation>
        <location evidence="1">Membrane</location>
        <topology evidence="1">Multi-pass membrane protein</topology>
    </subcellularLocation>
</comment>
<dbReference type="Pfam" id="PF07690">
    <property type="entry name" value="MFS_1"/>
    <property type="match status" value="1"/>
</dbReference>
<keyword evidence="8" id="KW-1185">Reference proteome</keyword>
<evidence type="ECO:0000256" key="5">
    <source>
        <dbReference type="SAM" id="MobiDB-lite"/>
    </source>
</evidence>
<feature type="transmembrane region" description="Helical" evidence="6">
    <location>
        <begin position="459"/>
        <end position="481"/>
    </location>
</feature>
<proteinExistence type="predicted"/>
<evidence type="ECO:0000256" key="1">
    <source>
        <dbReference type="ARBA" id="ARBA00004141"/>
    </source>
</evidence>
<dbReference type="PANTHER" id="PTHR10924:SF6">
    <property type="entry name" value="SOLUTE CARRIER FAMILY 49 MEMBER A3"/>
    <property type="match status" value="1"/>
</dbReference>
<dbReference type="GO" id="GO:0016020">
    <property type="term" value="C:membrane"/>
    <property type="evidence" value="ECO:0007669"/>
    <property type="project" value="UniProtKB-SubCell"/>
</dbReference>
<keyword evidence="2 6" id="KW-0812">Transmembrane</keyword>
<dbReference type="EMBL" id="JAKJXP020000027">
    <property type="protein sequence ID" value="KAK7753605.1"/>
    <property type="molecule type" value="Genomic_DNA"/>
</dbReference>
<comment type="caution">
    <text evidence="7">The sequence shown here is derived from an EMBL/GenBank/DDBJ whole genome shotgun (WGS) entry which is preliminary data.</text>
</comment>
<dbReference type="AlphaFoldDB" id="A0AAN9YTP1"/>
<organism evidence="7 8">
    <name type="scientific">Diatrype stigma</name>
    <dbReference type="NCBI Taxonomy" id="117547"/>
    <lineage>
        <taxon>Eukaryota</taxon>
        <taxon>Fungi</taxon>
        <taxon>Dikarya</taxon>
        <taxon>Ascomycota</taxon>
        <taxon>Pezizomycotina</taxon>
        <taxon>Sordariomycetes</taxon>
        <taxon>Xylariomycetidae</taxon>
        <taxon>Xylariales</taxon>
        <taxon>Diatrypaceae</taxon>
        <taxon>Diatrype</taxon>
    </lineage>
</organism>
<dbReference type="InterPro" id="IPR049680">
    <property type="entry name" value="FLVCR1-2_SLC49-like"/>
</dbReference>
<feature type="transmembrane region" description="Helical" evidence="6">
    <location>
        <begin position="365"/>
        <end position="384"/>
    </location>
</feature>
<feature type="transmembrane region" description="Helical" evidence="6">
    <location>
        <begin position="404"/>
        <end position="424"/>
    </location>
</feature>
<feature type="region of interest" description="Disordered" evidence="5">
    <location>
        <begin position="1"/>
        <end position="112"/>
    </location>
</feature>
<dbReference type="InterPro" id="IPR036259">
    <property type="entry name" value="MFS_trans_sf"/>
</dbReference>
<accession>A0AAN9YTP1</accession>
<dbReference type="GO" id="GO:0022857">
    <property type="term" value="F:transmembrane transporter activity"/>
    <property type="evidence" value="ECO:0007669"/>
    <property type="project" value="InterPro"/>
</dbReference>
<dbReference type="SUPFAM" id="SSF103473">
    <property type="entry name" value="MFS general substrate transporter"/>
    <property type="match status" value="1"/>
</dbReference>
<dbReference type="PANTHER" id="PTHR10924">
    <property type="entry name" value="MAJOR FACILITATOR SUPERFAMILY PROTEIN-RELATED"/>
    <property type="match status" value="1"/>
</dbReference>
<keyword evidence="4 6" id="KW-0472">Membrane</keyword>
<feature type="transmembrane region" description="Helical" evidence="6">
    <location>
        <begin position="218"/>
        <end position="236"/>
    </location>
</feature>
<evidence type="ECO:0000256" key="2">
    <source>
        <dbReference type="ARBA" id="ARBA00022692"/>
    </source>
</evidence>
<keyword evidence="3 6" id="KW-1133">Transmembrane helix</keyword>
<evidence type="ECO:0008006" key="9">
    <source>
        <dbReference type="Google" id="ProtNLM"/>
    </source>
</evidence>
<sequence>MAGSRNSSPSAAGRLGRGSSSSSSSGSSGAPSEDIEKTPAAAEEYVLGPTDSGSSSMQQQKQKQKQKLGPGLEHGQGKTKKLRISNGRVRLASRDGDGSTTTDDGDVHDGDDDRYRLGRITTREVEDAAAAGSVEEGDGGSVVYRVYKRRWFGLVQLTLLNIIVSWDWMTFAPVAQHAAAYYGKPESAINWLSTAFLFAFLVSAPATVYMLHLGPKPSIIAAAVLVLIGNWVRYAGSHVASADGAGNFGVVMFGQILVGLAQPFVLSAPTRYSDMWFTDRGRVAATALTSLANPFGAAIGQLVVPFMVAGPADVSNAVLYVAIISSVCAVPSFFIPASPPTPPTPSGTTPKASLREALPQLRGSLEVWLLIVPFSVYVGLFNSVSSLLNQILMPYGFSSDEAGIAGALLIVVGLVGSAVASPVLDRTKAFTAAVKVAVPLIALCYLAFIWMPATRAVAGPYAVLSVLGATSFSLVPVALEFLCELTHPLSPEVTSTVAWAGGQLLGGVFIVISDALKAGGEGTGADPPDNLDHALVFSAVVALVVVPVPLALGSFGRRDRLVMKRSRSGDGSGSSRATL</sequence>
<evidence type="ECO:0000313" key="7">
    <source>
        <dbReference type="EMBL" id="KAK7753605.1"/>
    </source>
</evidence>
<evidence type="ECO:0000313" key="8">
    <source>
        <dbReference type="Proteomes" id="UP001320420"/>
    </source>
</evidence>
<protein>
    <recommendedName>
        <fullName evidence="9">Major facilitator superfamily transporter</fullName>
    </recommendedName>
</protein>
<dbReference type="Gene3D" id="1.20.1250.20">
    <property type="entry name" value="MFS general substrate transporter like domains"/>
    <property type="match status" value="1"/>
</dbReference>
<feature type="transmembrane region" description="Helical" evidence="6">
    <location>
        <begin position="248"/>
        <end position="266"/>
    </location>
</feature>
<evidence type="ECO:0000256" key="6">
    <source>
        <dbReference type="SAM" id="Phobius"/>
    </source>
</evidence>
<evidence type="ECO:0000256" key="4">
    <source>
        <dbReference type="ARBA" id="ARBA00023136"/>
    </source>
</evidence>
<dbReference type="InterPro" id="IPR011701">
    <property type="entry name" value="MFS"/>
</dbReference>
<feature type="transmembrane region" description="Helical" evidence="6">
    <location>
        <begin position="436"/>
        <end position="453"/>
    </location>
</feature>
<feature type="transmembrane region" description="Helical" evidence="6">
    <location>
        <begin position="189"/>
        <end position="211"/>
    </location>
</feature>